<keyword evidence="1" id="KW-0812">Transmembrane</keyword>
<reference evidence="2 3" key="1">
    <citation type="submission" date="2019-09" db="EMBL/GenBank/DDBJ databases">
        <title>Draft Whole-Genome sequence of Blastochloris sulfoviridis DSM 729.</title>
        <authorList>
            <person name="Meyer T.E."/>
            <person name="Kyndt J.A."/>
        </authorList>
    </citation>
    <scope>NUCLEOTIDE SEQUENCE [LARGE SCALE GENOMIC DNA]</scope>
    <source>
        <strain evidence="2 3">DSM 729</strain>
    </source>
</reference>
<dbReference type="OrthoDB" id="7916136at2"/>
<name>A0A5M6HN47_9HYPH</name>
<organism evidence="2 3">
    <name type="scientific">Blastochloris sulfoviridis</name>
    <dbReference type="NCBI Taxonomy" id="50712"/>
    <lineage>
        <taxon>Bacteria</taxon>
        <taxon>Pseudomonadati</taxon>
        <taxon>Pseudomonadota</taxon>
        <taxon>Alphaproteobacteria</taxon>
        <taxon>Hyphomicrobiales</taxon>
        <taxon>Blastochloridaceae</taxon>
        <taxon>Blastochloris</taxon>
    </lineage>
</organism>
<evidence type="ECO:0000313" key="3">
    <source>
        <dbReference type="Proteomes" id="UP000323886"/>
    </source>
</evidence>
<protein>
    <submittedName>
        <fullName evidence="2">Uncharacterized protein</fullName>
    </submittedName>
</protein>
<feature type="transmembrane region" description="Helical" evidence="1">
    <location>
        <begin position="108"/>
        <end position="136"/>
    </location>
</feature>
<gene>
    <name evidence="2" type="ORF">F1193_14450</name>
</gene>
<proteinExistence type="predicted"/>
<dbReference type="Proteomes" id="UP000323886">
    <property type="component" value="Unassembled WGS sequence"/>
</dbReference>
<evidence type="ECO:0000313" key="2">
    <source>
        <dbReference type="EMBL" id="KAA5597266.1"/>
    </source>
</evidence>
<accession>A0A5M6HN47</accession>
<keyword evidence="1" id="KW-0472">Membrane</keyword>
<keyword evidence="3" id="KW-1185">Reference proteome</keyword>
<dbReference type="AlphaFoldDB" id="A0A5M6HN47"/>
<comment type="caution">
    <text evidence="2">The sequence shown here is derived from an EMBL/GenBank/DDBJ whole genome shotgun (WGS) entry which is preliminary data.</text>
</comment>
<keyword evidence="1" id="KW-1133">Transmembrane helix</keyword>
<sequence>MSRSDVTDNNNHFNPIFDKLVNAEHPQVAEMVAYCLYKIRKREWATDFFAKNGRKPNDEELAAYVAMWTPSLIEGTRQQATGIVNSFAASVLDENAPKIREDALRGTFLRAVSTSIVASFFYTLLLIGVVIVGQIAGVDIASIWSAISGVASKTGQ</sequence>
<evidence type="ECO:0000256" key="1">
    <source>
        <dbReference type="SAM" id="Phobius"/>
    </source>
</evidence>
<dbReference type="EMBL" id="VWPL01000034">
    <property type="protein sequence ID" value="KAA5597266.1"/>
    <property type="molecule type" value="Genomic_DNA"/>
</dbReference>